<sequence>MTQIEFDLLRRAATAAMTRAYAPYSHFPVGAAGITLDGEIISSVNVENVSYGLGVCAEVALVSVGVSQGVLGPAGSALSAVAVVDAHGSPLTPCGRCRQVLLEFGGPSLLVDGTEGPRTLGELLPDAFGPTHLDAVRGR</sequence>
<dbReference type="eggNOG" id="COG0295">
    <property type="taxonomic scope" value="Bacteria"/>
</dbReference>
<dbReference type="InterPro" id="IPR016193">
    <property type="entry name" value="Cytidine_deaminase-like"/>
</dbReference>
<evidence type="ECO:0000259" key="2">
    <source>
        <dbReference type="PROSITE" id="PS51747"/>
    </source>
</evidence>
<dbReference type="InterPro" id="IPR050202">
    <property type="entry name" value="Cyt/Deoxycyt_deaminase"/>
</dbReference>
<organism evidence="3 4">
    <name type="scientific">Gordonia malaquae NBRC 108250</name>
    <dbReference type="NCBI Taxonomy" id="1223542"/>
    <lineage>
        <taxon>Bacteria</taxon>
        <taxon>Bacillati</taxon>
        <taxon>Actinomycetota</taxon>
        <taxon>Actinomycetes</taxon>
        <taxon>Mycobacteriales</taxon>
        <taxon>Gordoniaceae</taxon>
        <taxon>Gordonia</taxon>
    </lineage>
</organism>
<keyword evidence="4" id="KW-1185">Reference proteome</keyword>
<proteinExistence type="inferred from homology"/>
<dbReference type="GO" id="GO:0072527">
    <property type="term" value="P:pyrimidine-containing compound metabolic process"/>
    <property type="evidence" value="ECO:0007669"/>
    <property type="project" value="UniProtKB-ARBA"/>
</dbReference>
<dbReference type="CDD" id="cd01283">
    <property type="entry name" value="cytidine_deaminase"/>
    <property type="match status" value="1"/>
</dbReference>
<comment type="caution">
    <text evidence="3">The sequence shown here is derived from an EMBL/GenBank/DDBJ whole genome shotgun (WGS) entry which is preliminary data.</text>
</comment>
<dbReference type="PROSITE" id="PS51747">
    <property type="entry name" value="CYT_DCMP_DEAMINASES_2"/>
    <property type="match status" value="1"/>
</dbReference>
<name>M3UMU1_GORML</name>
<dbReference type="GO" id="GO:0005829">
    <property type="term" value="C:cytosol"/>
    <property type="evidence" value="ECO:0007669"/>
    <property type="project" value="TreeGrafter"/>
</dbReference>
<dbReference type="NCBIfam" id="NF004064">
    <property type="entry name" value="PRK05578.1"/>
    <property type="match status" value="1"/>
</dbReference>
<evidence type="ECO:0000313" key="4">
    <source>
        <dbReference type="Proteomes" id="UP000035009"/>
    </source>
</evidence>
<reference evidence="3 4" key="1">
    <citation type="submission" date="2013-02" db="EMBL/GenBank/DDBJ databases">
        <title>Whole genome shotgun sequence of Gordonia malaquae NBRC 108250.</title>
        <authorList>
            <person name="Yoshida I."/>
            <person name="Hosoyama A."/>
            <person name="Tsuchikane K."/>
            <person name="Ando Y."/>
            <person name="Baba S."/>
            <person name="Ohji S."/>
            <person name="Hamada M."/>
            <person name="Tamura T."/>
            <person name="Yamazoe A."/>
            <person name="Yamazaki S."/>
            <person name="Fujita N."/>
        </authorList>
    </citation>
    <scope>NUCLEOTIDE SEQUENCE [LARGE SCALE GENOMIC DNA]</scope>
    <source>
        <strain evidence="3 4">NBRC 108250</strain>
    </source>
</reference>
<dbReference type="GO" id="GO:0055086">
    <property type="term" value="P:nucleobase-containing small molecule metabolic process"/>
    <property type="evidence" value="ECO:0007669"/>
    <property type="project" value="UniProtKB-ARBA"/>
</dbReference>
<dbReference type="GO" id="GO:0004126">
    <property type="term" value="F:cytidine deaminase activity"/>
    <property type="evidence" value="ECO:0007669"/>
    <property type="project" value="UniProtKB-ARBA"/>
</dbReference>
<dbReference type="PANTHER" id="PTHR11644:SF2">
    <property type="entry name" value="CYTIDINE DEAMINASE"/>
    <property type="match status" value="1"/>
</dbReference>
<dbReference type="AlphaFoldDB" id="M3UMU1"/>
<accession>M3UMU1</accession>
<dbReference type="Proteomes" id="UP000035009">
    <property type="component" value="Unassembled WGS sequence"/>
</dbReference>
<evidence type="ECO:0000313" key="3">
    <source>
        <dbReference type="EMBL" id="GAC81250.1"/>
    </source>
</evidence>
<dbReference type="Gene3D" id="3.40.140.10">
    <property type="entry name" value="Cytidine Deaminase, domain 2"/>
    <property type="match status" value="1"/>
</dbReference>
<dbReference type="Pfam" id="PF00383">
    <property type="entry name" value="dCMP_cyt_deam_1"/>
    <property type="match status" value="1"/>
</dbReference>
<protein>
    <submittedName>
        <fullName evidence="3">Cytidine deaminase</fullName>
    </submittedName>
</protein>
<dbReference type="STRING" id="410332.SAMN04488550_1461"/>
<dbReference type="EMBL" id="BAOP01000031">
    <property type="protein sequence ID" value="GAC81250.1"/>
    <property type="molecule type" value="Genomic_DNA"/>
</dbReference>
<evidence type="ECO:0000256" key="1">
    <source>
        <dbReference type="ARBA" id="ARBA00006576"/>
    </source>
</evidence>
<comment type="similarity">
    <text evidence="1">Belongs to the cytidine and deoxycytidylate deaminase family.</text>
</comment>
<dbReference type="InterPro" id="IPR002125">
    <property type="entry name" value="CMP_dCMP_dom"/>
</dbReference>
<dbReference type="GO" id="GO:0008270">
    <property type="term" value="F:zinc ion binding"/>
    <property type="evidence" value="ECO:0007669"/>
    <property type="project" value="TreeGrafter"/>
</dbReference>
<gene>
    <name evidence="3" type="primary">cdd</name>
    <name evidence="3" type="ORF">GM1_031_00030</name>
</gene>
<dbReference type="SUPFAM" id="SSF53927">
    <property type="entry name" value="Cytidine deaminase-like"/>
    <property type="match status" value="1"/>
</dbReference>
<feature type="domain" description="CMP/dCMP-type deaminase" evidence="2">
    <location>
        <begin position="4"/>
        <end position="131"/>
    </location>
</feature>
<dbReference type="PANTHER" id="PTHR11644">
    <property type="entry name" value="CYTIDINE DEAMINASE"/>
    <property type="match status" value="1"/>
</dbReference>